<dbReference type="InterPro" id="IPR050987">
    <property type="entry name" value="AtrR-like"/>
</dbReference>
<dbReference type="CDD" id="cd12148">
    <property type="entry name" value="fungal_TF_MHR"/>
    <property type="match status" value="1"/>
</dbReference>
<accession>A0AAN6XMV0</accession>
<dbReference type="InterPro" id="IPR036864">
    <property type="entry name" value="Zn2-C6_fun-type_DNA-bd_sf"/>
</dbReference>
<evidence type="ECO:0000313" key="5">
    <source>
        <dbReference type="Proteomes" id="UP001303160"/>
    </source>
</evidence>
<dbReference type="PANTHER" id="PTHR46910">
    <property type="entry name" value="TRANSCRIPTION FACTOR PDR1"/>
    <property type="match status" value="1"/>
</dbReference>
<gene>
    <name evidence="4" type="ORF">QBC40DRAFT_193919</name>
</gene>
<dbReference type="SMART" id="SM00906">
    <property type="entry name" value="Fungal_trans"/>
    <property type="match status" value="1"/>
</dbReference>
<keyword evidence="5" id="KW-1185">Reference proteome</keyword>
<reference evidence="4" key="2">
    <citation type="submission" date="2023-05" db="EMBL/GenBank/DDBJ databases">
        <authorList>
            <consortium name="Lawrence Berkeley National Laboratory"/>
            <person name="Steindorff A."/>
            <person name="Hensen N."/>
            <person name="Bonometti L."/>
            <person name="Westerberg I."/>
            <person name="Brannstrom I.O."/>
            <person name="Guillou S."/>
            <person name="Cros-Aarteil S."/>
            <person name="Calhoun S."/>
            <person name="Haridas S."/>
            <person name="Kuo A."/>
            <person name="Mondo S."/>
            <person name="Pangilinan J."/>
            <person name="Riley R."/>
            <person name="Labutti K."/>
            <person name="Andreopoulos B."/>
            <person name="Lipzen A."/>
            <person name="Chen C."/>
            <person name="Yanf M."/>
            <person name="Daum C."/>
            <person name="Ng V."/>
            <person name="Clum A."/>
            <person name="Ohm R."/>
            <person name="Martin F."/>
            <person name="Silar P."/>
            <person name="Natvig D."/>
            <person name="Lalanne C."/>
            <person name="Gautier V."/>
            <person name="Ament-Velasquez S.L."/>
            <person name="Kruys A."/>
            <person name="Hutchinson M.I."/>
            <person name="Powell A.J."/>
            <person name="Barry K."/>
            <person name="Miller A.N."/>
            <person name="Grigoriev I.V."/>
            <person name="Debuchy R."/>
            <person name="Gladieux P."/>
            <person name="Thoren M.H."/>
            <person name="Johannesson H."/>
        </authorList>
    </citation>
    <scope>NUCLEOTIDE SEQUENCE</scope>
    <source>
        <strain evidence="4">CBS 315.58</strain>
    </source>
</reference>
<comment type="caution">
    <text evidence="4">The sequence shown here is derived from an EMBL/GenBank/DDBJ whole genome shotgun (WGS) entry which is preliminary data.</text>
</comment>
<name>A0AAN6XMV0_9PEZI</name>
<sequence>MEASSSVMEGTTRVPVARYACESCKKRKTKCTRELPKCAACKPWPGPCNYSRQFPDAVAASSSPTTLQPASNNADSSLSARLDRIETMLQTLTVAVTKLIAASESNNITESKPGSSPSAAVAKPVIGTDKPCPPKPATTVIPPAISSLDEANTHLGSMLTTQSPPDHDQALALQNLSDLTDALTSFRLDMSLDLGPHDTRQYIIPDQQTGDEIIAKFTPLTLFASTFFHPPSPTLLTSILFSPSTSLPGWIIYVNYFLLSSPITASLFPHCIPHWRHNVRLALQNASLYLHPSRINIAAFTLLSFHGEDFAASPNTSWMLCSHLCRQAQALRLWEPATNNHDDDDEEREEERQRDLTLFWAIYNMEKCCALAFGRTQAGLEGVDVDTIEMPRWEWFKRFKPHLHERGFDEAKEVDTEFGGYIFLRNIELAKLTEKVLEFVGRAGDRNEEEREELKRRLGEWYRETDEMYERVIEKERGVFRSVRQERVMRLFGFTVKFRYLHVLIILTKGEVGGGEVRVESAREAIGILPMTVEGWDPVYNGVIWHLLYYPFTPFFVVFGHIVTNPKAPTVRSDLKLLQTVVEYIVALQPKLTLLRDLTVKLQKTAEIFLRLARRHVGEVSEPPLQADDVQLLPGFSETQSPQYSEQQMSTDQQEFSLDGIDVDRFLSWVPQPMGFPGDIDFGVAAENETAGEETGRGTKRPFEATFDWFSWENYYSDAI</sequence>
<dbReference type="GO" id="GO:0003677">
    <property type="term" value="F:DNA binding"/>
    <property type="evidence" value="ECO:0007669"/>
    <property type="project" value="InterPro"/>
</dbReference>
<dbReference type="GO" id="GO:0008270">
    <property type="term" value="F:zinc ion binding"/>
    <property type="evidence" value="ECO:0007669"/>
    <property type="project" value="InterPro"/>
</dbReference>
<dbReference type="InterPro" id="IPR001138">
    <property type="entry name" value="Zn2Cys6_DnaBD"/>
</dbReference>
<dbReference type="GO" id="GO:0000981">
    <property type="term" value="F:DNA-binding transcription factor activity, RNA polymerase II-specific"/>
    <property type="evidence" value="ECO:0007669"/>
    <property type="project" value="InterPro"/>
</dbReference>
<dbReference type="AlphaFoldDB" id="A0AAN6XMV0"/>
<dbReference type="Pfam" id="PF00172">
    <property type="entry name" value="Zn_clus"/>
    <property type="match status" value="1"/>
</dbReference>
<dbReference type="CDD" id="cd00067">
    <property type="entry name" value="GAL4"/>
    <property type="match status" value="1"/>
</dbReference>
<dbReference type="Proteomes" id="UP001303160">
    <property type="component" value="Unassembled WGS sequence"/>
</dbReference>
<dbReference type="PROSITE" id="PS50048">
    <property type="entry name" value="ZN2_CY6_FUNGAL_2"/>
    <property type="match status" value="1"/>
</dbReference>
<dbReference type="InterPro" id="IPR007219">
    <property type="entry name" value="XnlR_reg_dom"/>
</dbReference>
<evidence type="ECO:0000313" key="4">
    <source>
        <dbReference type="EMBL" id="KAK4203554.1"/>
    </source>
</evidence>
<keyword evidence="1" id="KW-0479">Metal-binding</keyword>
<reference evidence="4" key="1">
    <citation type="journal article" date="2023" name="Mol. Phylogenet. Evol.">
        <title>Genome-scale phylogeny and comparative genomics of the fungal order Sordariales.</title>
        <authorList>
            <person name="Hensen N."/>
            <person name="Bonometti L."/>
            <person name="Westerberg I."/>
            <person name="Brannstrom I.O."/>
            <person name="Guillou S."/>
            <person name="Cros-Aarteil S."/>
            <person name="Calhoun S."/>
            <person name="Haridas S."/>
            <person name="Kuo A."/>
            <person name="Mondo S."/>
            <person name="Pangilinan J."/>
            <person name="Riley R."/>
            <person name="LaButti K."/>
            <person name="Andreopoulos B."/>
            <person name="Lipzen A."/>
            <person name="Chen C."/>
            <person name="Yan M."/>
            <person name="Daum C."/>
            <person name="Ng V."/>
            <person name="Clum A."/>
            <person name="Steindorff A."/>
            <person name="Ohm R.A."/>
            <person name="Martin F."/>
            <person name="Silar P."/>
            <person name="Natvig D.O."/>
            <person name="Lalanne C."/>
            <person name="Gautier V."/>
            <person name="Ament-Velasquez S.L."/>
            <person name="Kruys A."/>
            <person name="Hutchinson M.I."/>
            <person name="Powell A.J."/>
            <person name="Barry K."/>
            <person name="Miller A.N."/>
            <person name="Grigoriev I.V."/>
            <person name="Debuchy R."/>
            <person name="Gladieux P."/>
            <person name="Hiltunen Thoren M."/>
            <person name="Johannesson H."/>
        </authorList>
    </citation>
    <scope>NUCLEOTIDE SEQUENCE</scope>
    <source>
        <strain evidence="4">CBS 315.58</strain>
    </source>
</reference>
<evidence type="ECO:0000256" key="2">
    <source>
        <dbReference type="ARBA" id="ARBA00023242"/>
    </source>
</evidence>
<dbReference type="GO" id="GO:0006351">
    <property type="term" value="P:DNA-templated transcription"/>
    <property type="evidence" value="ECO:0007669"/>
    <property type="project" value="InterPro"/>
</dbReference>
<dbReference type="PANTHER" id="PTHR46910:SF5">
    <property type="entry name" value="ZN(II)2CYS6 TRANSCRIPTION FACTOR (EUROFUNG)"/>
    <property type="match status" value="1"/>
</dbReference>
<feature type="domain" description="Zn(2)-C6 fungal-type" evidence="3">
    <location>
        <begin position="20"/>
        <end position="50"/>
    </location>
</feature>
<keyword evidence="2" id="KW-0539">Nucleus</keyword>
<dbReference type="EMBL" id="MU863888">
    <property type="protein sequence ID" value="KAK4203554.1"/>
    <property type="molecule type" value="Genomic_DNA"/>
</dbReference>
<evidence type="ECO:0000259" key="3">
    <source>
        <dbReference type="PROSITE" id="PS50048"/>
    </source>
</evidence>
<evidence type="ECO:0000256" key="1">
    <source>
        <dbReference type="ARBA" id="ARBA00022723"/>
    </source>
</evidence>
<dbReference type="SMART" id="SM00066">
    <property type="entry name" value="GAL4"/>
    <property type="match status" value="1"/>
</dbReference>
<organism evidence="4 5">
    <name type="scientific">Triangularia verruculosa</name>
    <dbReference type="NCBI Taxonomy" id="2587418"/>
    <lineage>
        <taxon>Eukaryota</taxon>
        <taxon>Fungi</taxon>
        <taxon>Dikarya</taxon>
        <taxon>Ascomycota</taxon>
        <taxon>Pezizomycotina</taxon>
        <taxon>Sordariomycetes</taxon>
        <taxon>Sordariomycetidae</taxon>
        <taxon>Sordariales</taxon>
        <taxon>Podosporaceae</taxon>
        <taxon>Triangularia</taxon>
    </lineage>
</organism>
<dbReference type="Gene3D" id="4.10.240.10">
    <property type="entry name" value="Zn(2)-C6 fungal-type DNA-binding domain"/>
    <property type="match status" value="1"/>
</dbReference>
<protein>
    <recommendedName>
        <fullName evidence="3">Zn(2)-C6 fungal-type domain-containing protein</fullName>
    </recommendedName>
</protein>
<proteinExistence type="predicted"/>
<dbReference type="SUPFAM" id="SSF57701">
    <property type="entry name" value="Zn2/Cys6 DNA-binding domain"/>
    <property type="match status" value="1"/>
</dbReference>